<dbReference type="PANTHER" id="PTHR12265">
    <property type="entry name" value="TRANSMEMBRANE PROTEIN 53"/>
    <property type="match status" value="1"/>
</dbReference>
<protein>
    <recommendedName>
        <fullName evidence="4">DUF829 domain-containing protein</fullName>
    </recommendedName>
</protein>
<dbReference type="Proteomes" id="UP001497512">
    <property type="component" value="Chromosome 13"/>
</dbReference>
<gene>
    <name evidence="2" type="ORF">CSSPTR1EN2_LOCUS5564</name>
</gene>
<evidence type="ECO:0000256" key="1">
    <source>
        <dbReference type="SAM" id="MobiDB-lite"/>
    </source>
</evidence>
<dbReference type="PANTHER" id="PTHR12265:SF0">
    <property type="entry name" value="EXPRESSED PROTEIN"/>
    <property type="match status" value="1"/>
</dbReference>
<dbReference type="InterPro" id="IPR008547">
    <property type="entry name" value="DUF829_TMEM53"/>
</dbReference>
<evidence type="ECO:0008006" key="4">
    <source>
        <dbReference type="Google" id="ProtNLM"/>
    </source>
</evidence>
<dbReference type="SUPFAM" id="SSF53474">
    <property type="entry name" value="alpha/beta-Hydrolases"/>
    <property type="match status" value="1"/>
</dbReference>
<proteinExistence type="predicted"/>
<evidence type="ECO:0000313" key="3">
    <source>
        <dbReference type="Proteomes" id="UP001497512"/>
    </source>
</evidence>
<dbReference type="Gene3D" id="3.40.50.1820">
    <property type="entry name" value="alpha/beta hydrolase"/>
    <property type="match status" value="1"/>
</dbReference>
<reference evidence="2" key="1">
    <citation type="submission" date="2024-02" db="EMBL/GenBank/DDBJ databases">
        <authorList>
            <consortium name="ELIXIR-Norway"/>
            <consortium name="Elixir Norway"/>
        </authorList>
    </citation>
    <scope>NUCLEOTIDE SEQUENCE</scope>
</reference>
<keyword evidence="3" id="KW-1185">Reference proteome</keyword>
<dbReference type="EMBL" id="OZ019905">
    <property type="protein sequence ID" value="CAK9200752.1"/>
    <property type="molecule type" value="Genomic_DNA"/>
</dbReference>
<dbReference type="InterPro" id="IPR029058">
    <property type="entry name" value="AB_hydrolase_fold"/>
</dbReference>
<accession>A0ABP0TNQ4</accession>
<feature type="region of interest" description="Disordered" evidence="1">
    <location>
        <begin position="356"/>
        <end position="376"/>
    </location>
</feature>
<name>A0ABP0TNQ4_9BRYO</name>
<sequence>MGKEEKRWYWVKENGRTGGGQGIVVVIGWILSKPRHLGAFTRVYAACGWDSLVCYPHVLNLYFPSWATAIALEVLEELDREVRERARPIVFATFSGGAKTCLYKVFQILNGRCEGPENLREKYGAVRACVAGQIHDSSPVDFVSDVGAKVVRSQFVRKSQKPSIVISWGTKAGAKILDALFLSQFELQRADYWLTMLQSADMGPILILCSTNDELAPIDFIQKFANSMWERGCQITLVVWDTSAHVGHLKNFPDEYHKAVSKFLIHAASSFTLRQGSYYSDFSTKTMEGTITTNPTHGVFPCAGDSNKQPGVWISKGATMNLKKDHRWSCNVISSTNCSPDMRCSMQQLGQETLKMGNSMHSPSDLSEDPIMQSRL</sequence>
<dbReference type="Pfam" id="PF05705">
    <property type="entry name" value="DUF829"/>
    <property type="match status" value="1"/>
</dbReference>
<organism evidence="2 3">
    <name type="scientific">Sphagnum troendelagicum</name>
    <dbReference type="NCBI Taxonomy" id="128251"/>
    <lineage>
        <taxon>Eukaryota</taxon>
        <taxon>Viridiplantae</taxon>
        <taxon>Streptophyta</taxon>
        <taxon>Embryophyta</taxon>
        <taxon>Bryophyta</taxon>
        <taxon>Sphagnophytina</taxon>
        <taxon>Sphagnopsida</taxon>
        <taxon>Sphagnales</taxon>
        <taxon>Sphagnaceae</taxon>
        <taxon>Sphagnum</taxon>
    </lineage>
</organism>
<evidence type="ECO:0000313" key="2">
    <source>
        <dbReference type="EMBL" id="CAK9200752.1"/>
    </source>
</evidence>